<organism evidence="7 8">
    <name type="scientific">Vanrija albida</name>
    <dbReference type="NCBI Taxonomy" id="181172"/>
    <lineage>
        <taxon>Eukaryota</taxon>
        <taxon>Fungi</taxon>
        <taxon>Dikarya</taxon>
        <taxon>Basidiomycota</taxon>
        <taxon>Agaricomycotina</taxon>
        <taxon>Tremellomycetes</taxon>
        <taxon>Trichosporonales</taxon>
        <taxon>Trichosporonaceae</taxon>
        <taxon>Vanrija</taxon>
    </lineage>
</organism>
<comment type="subcellular location">
    <subcellularLocation>
        <location evidence="6">Membrane</location>
        <topology evidence="6">Single-pass membrane protein</topology>
    </subcellularLocation>
    <subcellularLocation>
        <location evidence="6">Endoplasmic reticulum membrane</location>
        <topology evidence="6">Single-pass membrane protein</topology>
    </subcellularLocation>
</comment>
<evidence type="ECO:0000313" key="7">
    <source>
        <dbReference type="EMBL" id="KAL1410391.1"/>
    </source>
</evidence>
<evidence type="ECO:0000256" key="6">
    <source>
        <dbReference type="RuleBase" id="RU364120"/>
    </source>
</evidence>
<evidence type="ECO:0000256" key="3">
    <source>
        <dbReference type="ARBA" id="ARBA00022824"/>
    </source>
</evidence>
<dbReference type="InterPro" id="IPR010580">
    <property type="entry name" value="ER_stress-assoc"/>
</dbReference>
<sequence>MPTAHDIKRKNANFAARAQAGKKTTRPSKTLQRRSATKWLIGAMLFLVVGGTVVELLRLIFFGTL</sequence>
<evidence type="ECO:0000313" key="8">
    <source>
        <dbReference type="Proteomes" id="UP001565368"/>
    </source>
</evidence>
<dbReference type="Proteomes" id="UP001565368">
    <property type="component" value="Unassembled WGS sequence"/>
</dbReference>
<dbReference type="Pfam" id="PF06624">
    <property type="entry name" value="RAMP4"/>
    <property type="match status" value="1"/>
</dbReference>
<comment type="function">
    <text evidence="6">Interacts with target proteins during translocation into the lumen of the endoplasmic reticulum. Protects unfolded target proteins against degradation and facilitate correct glycosylation.</text>
</comment>
<feature type="transmembrane region" description="Helical" evidence="6">
    <location>
        <begin position="39"/>
        <end position="61"/>
    </location>
</feature>
<comment type="similarity">
    <text evidence="1 6">Belongs to the RAMP4 family.</text>
</comment>
<name>A0ABR3Q6X0_9TREE</name>
<comment type="caution">
    <text evidence="7">The sequence shown here is derived from an EMBL/GenBank/DDBJ whole genome shotgun (WGS) entry which is preliminary data.</text>
</comment>
<keyword evidence="4 6" id="KW-1133">Transmembrane helix</keyword>
<dbReference type="EMBL" id="JBBXJM010000003">
    <property type="protein sequence ID" value="KAL1410391.1"/>
    <property type="molecule type" value="Genomic_DNA"/>
</dbReference>
<accession>A0ABR3Q6X0</accession>
<keyword evidence="8" id="KW-1185">Reference proteome</keyword>
<evidence type="ECO:0000256" key="5">
    <source>
        <dbReference type="ARBA" id="ARBA00023136"/>
    </source>
</evidence>
<protein>
    <recommendedName>
        <fullName evidence="6">Stress-associated endoplasmic reticulum protein</fullName>
    </recommendedName>
</protein>
<proteinExistence type="inferred from homology"/>
<reference evidence="7 8" key="1">
    <citation type="submission" date="2023-08" db="EMBL/GenBank/DDBJ databases">
        <title>Annotated Genome Sequence of Vanrija albida AlHP1.</title>
        <authorList>
            <person name="Herzog R."/>
        </authorList>
    </citation>
    <scope>NUCLEOTIDE SEQUENCE [LARGE SCALE GENOMIC DNA]</scope>
    <source>
        <strain evidence="7 8">AlHP1</strain>
    </source>
</reference>
<evidence type="ECO:0000256" key="4">
    <source>
        <dbReference type="ARBA" id="ARBA00022989"/>
    </source>
</evidence>
<evidence type="ECO:0000256" key="1">
    <source>
        <dbReference type="ARBA" id="ARBA00005500"/>
    </source>
</evidence>
<keyword evidence="5 6" id="KW-0472">Membrane</keyword>
<gene>
    <name evidence="7" type="ORF">Q8F55_004401</name>
</gene>
<evidence type="ECO:0000256" key="2">
    <source>
        <dbReference type="ARBA" id="ARBA00022692"/>
    </source>
</evidence>
<keyword evidence="2 6" id="KW-0812">Transmembrane</keyword>
<keyword evidence="3 6" id="KW-0256">Endoplasmic reticulum</keyword>
<dbReference type="RefSeq" id="XP_069210335.1">
    <property type="nucleotide sequence ID" value="XM_069352917.1"/>
</dbReference>
<dbReference type="GeneID" id="95985444"/>